<reference evidence="1 2" key="1">
    <citation type="journal article" date="2014" name="Virology">
        <title>The complete genome sequence of the Alphaentomopoxvirus Anomala cuprea entomopoxvirus, including its terminal hairpin loop sequences, suggests a potentially unique mode of apoptosis inhibition and mode of DNA replication.</title>
        <authorList>
            <person name="Mitsuhashi W."/>
            <person name="Miyamoto K."/>
            <person name="Wada S."/>
        </authorList>
    </citation>
    <scope>NUCLEOTIDE SEQUENCE [LARGE SCALE GENOMIC DNA]</scope>
    <source>
        <strain evidence="1">CV6M</strain>
    </source>
</reference>
<dbReference type="Proteomes" id="UP000174145">
    <property type="component" value="Segment"/>
</dbReference>
<dbReference type="KEGG" id="vg:18263489"/>
<keyword evidence="2" id="KW-1185">Reference proteome</keyword>
<evidence type="ECO:0000313" key="2">
    <source>
        <dbReference type="Proteomes" id="UP000174145"/>
    </source>
</evidence>
<accession>W6JKV3</accession>
<dbReference type="GeneID" id="18263489"/>
<dbReference type="EMBL" id="AP013055">
    <property type="protein sequence ID" value="BAO49420.1"/>
    <property type="molecule type" value="Genomic_DNA"/>
</dbReference>
<organism evidence="1 2">
    <name type="scientific">Alphaentomopoxvirus acuprea</name>
    <dbReference type="NCBI Taxonomy" id="62099"/>
    <lineage>
        <taxon>Viruses</taxon>
        <taxon>Varidnaviria</taxon>
        <taxon>Bamfordvirae</taxon>
        <taxon>Nucleocytoviricota</taxon>
        <taxon>Pokkesviricetes</taxon>
        <taxon>Chitovirales</taxon>
        <taxon>Poxviridae</taxon>
        <taxon>Entomopoxvirinae</taxon>
        <taxon>Alphaentomopoxvirus</taxon>
    </lineage>
</organism>
<evidence type="ECO:0000313" key="1">
    <source>
        <dbReference type="EMBL" id="BAO49420.1"/>
    </source>
</evidence>
<name>W6JKV3_9POXV</name>
<protein>
    <submittedName>
        <fullName evidence="1">Uncharacterized protein</fullName>
    </submittedName>
</protein>
<dbReference type="RefSeq" id="YP_009001533.1">
    <property type="nucleotide sequence ID" value="NC_023426.1"/>
</dbReference>
<sequence>MNKLQFLMFRCLYNINIKYKYYYNKYKCEFGDIYYMINEINLLLIKCNNIHIDTLQNDIILYTYEYMSILHNMINNLPLTANKYKYKPIYYKLKKNQYYINNLSISDKTKTQLDNEITKLIINILSRTNY</sequence>
<proteinExistence type="predicted"/>